<evidence type="ECO:0000256" key="1">
    <source>
        <dbReference type="ARBA" id="ARBA00022612"/>
    </source>
</evidence>
<dbReference type="Pfam" id="PF04586">
    <property type="entry name" value="Peptidase_S78"/>
    <property type="match status" value="1"/>
</dbReference>
<keyword evidence="3" id="KW-0378">Hydrolase</keyword>
<dbReference type="GO" id="GO:0008233">
    <property type="term" value="F:peptidase activity"/>
    <property type="evidence" value="ECO:0007669"/>
    <property type="project" value="UniProtKB-KW"/>
</dbReference>
<dbReference type="AlphaFoldDB" id="A8S0G2"/>
<dbReference type="MEROPS" id="S78.001"/>
<dbReference type="RefSeq" id="WP_002578668.1">
    <property type="nucleotide sequence ID" value="NZ_DS480697.1"/>
</dbReference>
<dbReference type="GO" id="GO:0006508">
    <property type="term" value="P:proteolysis"/>
    <property type="evidence" value="ECO:0007669"/>
    <property type="project" value="UniProtKB-KW"/>
</dbReference>
<evidence type="ECO:0000256" key="2">
    <source>
        <dbReference type="ARBA" id="ARBA00022670"/>
    </source>
</evidence>
<dbReference type="Proteomes" id="UP000005396">
    <property type="component" value="Unassembled WGS sequence"/>
</dbReference>
<reference evidence="5 6" key="2">
    <citation type="submission" date="2007-09" db="EMBL/GenBank/DDBJ databases">
        <title>Draft genome sequence of Clostridium bolteae (ATCC BAA-613).</title>
        <authorList>
            <person name="Sudarsanam P."/>
            <person name="Ley R."/>
            <person name="Guruge J."/>
            <person name="Turnbaugh P.J."/>
            <person name="Mahowald M."/>
            <person name="Liep D."/>
            <person name="Gordon J."/>
        </authorList>
    </citation>
    <scope>NUCLEOTIDE SEQUENCE [LARGE SCALE GENOMIC DNA]</scope>
    <source>
        <strain evidence="6">ATCC BAA-613 / DSM 15670 / CCUG 46953 / JCM 12243 / WAL 16351</strain>
    </source>
</reference>
<proteinExistence type="predicted"/>
<comment type="caution">
    <text evidence="5">The sequence shown here is derived from an EMBL/GenBank/DDBJ whole genome shotgun (WGS) entry which is preliminary data.</text>
</comment>
<dbReference type="EMBL" id="ABCC02000042">
    <property type="protein sequence ID" value="EDP14060.1"/>
    <property type="molecule type" value="Genomic_DNA"/>
</dbReference>
<organism evidence="5 6">
    <name type="scientific">Enterocloster bolteae (strain ATCC BAA-613 / DSM 15670 / CCUG 46953 / JCM 12243 / WAL 16351)</name>
    <name type="common">Clostridium bolteae</name>
    <dbReference type="NCBI Taxonomy" id="411902"/>
    <lineage>
        <taxon>Bacteria</taxon>
        <taxon>Bacillati</taxon>
        <taxon>Bacillota</taxon>
        <taxon>Clostridia</taxon>
        <taxon>Lachnospirales</taxon>
        <taxon>Lachnospiraceae</taxon>
        <taxon>Enterocloster</taxon>
    </lineage>
</organism>
<evidence type="ECO:0000313" key="5">
    <source>
        <dbReference type="EMBL" id="EDP14060.1"/>
    </source>
</evidence>
<reference evidence="5 6" key="1">
    <citation type="submission" date="2007-08" db="EMBL/GenBank/DDBJ databases">
        <authorList>
            <person name="Fulton L."/>
            <person name="Clifton S."/>
            <person name="Fulton B."/>
            <person name="Xu J."/>
            <person name="Minx P."/>
            <person name="Pepin K.H."/>
            <person name="Johnson M."/>
            <person name="Thiruvilangam P."/>
            <person name="Bhonagiri V."/>
            <person name="Nash W.E."/>
            <person name="Mardis E.R."/>
            <person name="Wilson R.K."/>
        </authorList>
    </citation>
    <scope>NUCLEOTIDE SEQUENCE [LARGE SCALE GENOMIC DNA]</scope>
    <source>
        <strain evidence="6">ATCC BAA-613 / DSM 15670 / CCUG 46953 / JCM 12243 / WAL 16351</strain>
    </source>
</reference>
<name>A8S0G2_ENTBW</name>
<dbReference type="SUPFAM" id="SSF50789">
    <property type="entry name" value="Herpes virus serine proteinase, assemblin"/>
    <property type="match status" value="1"/>
</dbReference>
<keyword evidence="1" id="KW-1188">Viral release from host cell</keyword>
<dbReference type="HOGENOM" id="CLU_073043_0_0_9"/>
<dbReference type="InterPro" id="IPR006433">
    <property type="entry name" value="Prohead_protease"/>
</dbReference>
<evidence type="ECO:0000313" key="6">
    <source>
        <dbReference type="Proteomes" id="UP000005396"/>
    </source>
</evidence>
<sequence length="234" mass="26271">MEHEFKKMRFKMDAYNEEEGIFSGYGAVFENIDSGGDIIEPGAFTKTLAEGWERVKVLALHNDCWLPIGRPVELREEPNGLFISGKISDTTMGRDVKVLLKDGVLNELSIGYDPIIFDYDENGIRHLREIKLWEVSVVTWAMNPEAVITSYKSMQETAAQALAIKKDLLQELKEGRKISNSRLKSLRDVSKSMKDSARTIDAVIREASNEAAKKSGVLTLGSSKSVQKQIEIIF</sequence>
<dbReference type="InterPro" id="IPR054613">
    <property type="entry name" value="Peptidase_S78_dom"/>
</dbReference>
<keyword evidence="2" id="KW-0645">Protease</keyword>
<dbReference type="NCBIfam" id="TIGR01543">
    <property type="entry name" value="proheadase_HK97"/>
    <property type="match status" value="1"/>
</dbReference>
<feature type="domain" description="Prohead serine protease" evidence="4">
    <location>
        <begin position="16"/>
        <end position="158"/>
    </location>
</feature>
<gene>
    <name evidence="5" type="ORF">CLOBOL_05667</name>
</gene>
<accession>A8S0G2</accession>
<evidence type="ECO:0000256" key="3">
    <source>
        <dbReference type="ARBA" id="ARBA00022801"/>
    </source>
</evidence>
<dbReference type="PaxDb" id="411902-CLOBOL_05667"/>
<dbReference type="eggNOG" id="COG3740">
    <property type="taxonomic scope" value="Bacteria"/>
</dbReference>
<protein>
    <recommendedName>
        <fullName evidence="4">Prohead serine protease domain-containing protein</fullName>
    </recommendedName>
</protein>
<evidence type="ECO:0000259" key="4">
    <source>
        <dbReference type="Pfam" id="PF04586"/>
    </source>
</evidence>